<dbReference type="EMBL" id="JAJVCN010000004">
    <property type="protein sequence ID" value="MCE7009690.1"/>
    <property type="molecule type" value="Genomic_DNA"/>
</dbReference>
<dbReference type="InterPro" id="IPR015943">
    <property type="entry name" value="WD40/YVTN_repeat-like_dom_sf"/>
</dbReference>
<keyword evidence="2" id="KW-1185">Reference proteome</keyword>
<sequence length="141" mass="15424">MRRSDRKPDFDVVIARDSAWLAVSAGNTVHIVDPKTGGTIKTSTFDEAVDVYESWSVGTEFLVDEEALTADYGSWSLDGALPATVSGDQTLRIHRGTDWSCLTELRRDGEIHGCAWLDGTRLVAVGGRGVYWLKYEAGDAD</sequence>
<comment type="caution">
    <text evidence="1">The sequence shown here is derived from an EMBL/GenBank/DDBJ whole genome shotgun (WGS) entry which is preliminary data.</text>
</comment>
<dbReference type="SUPFAM" id="SSF82171">
    <property type="entry name" value="DPP6 N-terminal domain-like"/>
    <property type="match status" value="1"/>
</dbReference>
<protein>
    <submittedName>
        <fullName evidence="1">Uncharacterized protein</fullName>
    </submittedName>
</protein>
<dbReference type="Proteomes" id="UP001521150">
    <property type="component" value="Unassembled WGS sequence"/>
</dbReference>
<evidence type="ECO:0000313" key="2">
    <source>
        <dbReference type="Proteomes" id="UP001521150"/>
    </source>
</evidence>
<name>A0ABS8ZPL3_9PSEU</name>
<dbReference type="Gene3D" id="2.130.10.10">
    <property type="entry name" value="YVTN repeat-like/Quinoprotein amine dehydrogenase"/>
    <property type="match status" value="1"/>
</dbReference>
<proteinExistence type="predicted"/>
<dbReference type="RefSeq" id="WP_233731213.1">
    <property type="nucleotide sequence ID" value="NZ_JAJVCN010000004.1"/>
</dbReference>
<organism evidence="1 2">
    <name type="scientific">Kibdelosporangium philippinense</name>
    <dbReference type="NCBI Taxonomy" id="211113"/>
    <lineage>
        <taxon>Bacteria</taxon>
        <taxon>Bacillati</taxon>
        <taxon>Actinomycetota</taxon>
        <taxon>Actinomycetes</taxon>
        <taxon>Pseudonocardiales</taxon>
        <taxon>Pseudonocardiaceae</taxon>
        <taxon>Kibdelosporangium</taxon>
    </lineage>
</organism>
<accession>A0ABS8ZPL3</accession>
<reference evidence="1 2" key="1">
    <citation type="submission" date="2021-12" db="EMBL/GenBank/DDBJ databases">
        <title>Genome sequence of Kibdelosporangium philippinense ATCC 49844.</title>
        <authorList>
            <person name="Fedorov E.A."/>
            <person name="Omeragic M."/>
            <person name="Shalygina K.F."/>
            <person name="Maclea K.S."/>
        </authorList>
    </citation>
    <scope>NUCLEOTIDE SEQUENCE [LARGE SCALE GENOMIC DNA]</scope>
    <source>
        <strain evidence="1 2">ATCC 49844</strain>
    </source>
</reference>
<gene>
    <name evidence="1" type="ORF">LWC34_43810</name>
</gene>
<evidence type="ECO:0000313" key="1">
    <source>
        <dbReference type="EMBL" id="MCE7009690.1"/>
    </source>
</evidence>